<dbReference type="AlphaFoldDB" id="A0A6P5XEJ7"/>
<evidence type="ECO:0000313" key="5">
    <source>
        <dbReference type="Proteomes" id="UP000515121"/>
    </source>
</evidence>
<dbReference type="GO" id="GO:0016567">
    <property type="term" value="P:protein ubiquitination"/>
    <property type="evidence" value="ECO:0007669"/>
    <property type="project" value="UniProtKB-UniPathway"/>
</dbReference>
<comment type="similarity">
    <text evidence="3">Belongs to the NPH3 family.</text>
</comment>
<name>A0A6P5XEJ7_DURZI</name>
<accession>A0A6P5XEJ7</accession>
<protein>
    <submittedName>
        <fullName evidence="6">BTB/POZ domain-containing protein At3g19850-like</fullName>
    </submittedName>
</protein>
<organism evidence="5 6">
    <name type="scientific">Durio zibethinus</name>
    <name type="common">Durian</name>
    <dbReference type="NCBI Taxonomy" id="66656"/>
    <lineage>
        <taxon>Eukaryota</taxon>
        <taxon>Viridiplantae</taxon>
        <taxon>Streptophyta</taxon>
        <taxon>Embryophyta</taxon>
        <taxon>Tracheophyta</taxon>
        <taxon>Spermatophyta</taxon>
        <taxon>Magnoliopsida</taxon>
        <taxon>eudicotyledons</taxon>
        <taxon>Gunneridae</taxon>
        <taxon>Pentapetalae</taxon>
        <taxon>rosids</taxon>
        <taxon>malvids</taxon>
        <taxon>Malvales</taxon>
        <taxon>Malvaceae</taxon>
        <taxon>Helicteroideae</taxon>
        <taxon>Durio</taxon>
    </lineage>
</organism>
<evidence type="ECO:0000259" key="4">
    <source>
        <dbReference type="PROSITE" id="PS51649"/>
    </source>
</evidence>
<dbReference type="PROSITE" id="PS51649">
    <property type="entry name" value="NPH3"/>
    <property type="match status" value="1"/>
</dbReference>
<keyword evidence="5" id="KW-1185">Reference proteome</keyword>
<evidence type="ECO:0000256" key="2">
    <source>
        <dbReference type="ARBA" id="ARBA00022786"/>
    </source>
</evidence>
<dbReference type="GeneID" id="111282459"/>
<dbReference type="PANTHER" id="PTHR32370">
    <property type="entry name" value="OS12G0117600 PROTEIN"/>
    <property type="match status" value="1"/>
</dbReference>
<dbReference type="SUPFAM" id="SSF54695">
    <property type="entry name" value="POZ domain"/>
    <property type="match status" value="1"/>
</dbReference>
<dbReference type="OrthoDB" id="1080584at2759"/>
<reference evidence="6" key="1">
    <citation type="submission" date="2025-08" db="UniProtKB">
        <authorList>
            <consortium name="RefSeq"/>
        </authorList>
    </citation>
    <scope>IDENTIFICATION</scope>
    <source>
        <tissue evidence="6">Fruit stalk</tissue>
    </source>
</reference>
<dbReference type="UniPathway" id="UPA00143"/>
<proteinExistence type="inferred from homology"/>
<dbReference type="Gene3D" id="3.30.710.10">
    <property type="entry name" value="Potassium Channel Kv1.1, Chain A"/>
    <property type="match status" value="1"/>
</dbReference>
<dbReference type="KEGG" id="dzi:111282459"/>
<evidence type="ECO:0000256" key="1">
    <source>
        <dbReference type="ARBA" id="ARBA00004906"/>
    </source>
</evidence>
<evidence type="ECO:0000313" key="6">
    <source>
        <dbReference type="RefSeq" id="XP_022726281.1"/>
    </source>
</evidence>
<dbReference type="Pfam" id="PF03000">
    <property type="entry name" value="NPH3"/>
    <property type="match status" value="1"/>
</dbReference>
<dbReference type="RefSeq" id="XP_022726281.1">
    <property type="nucleotide sequence ID" value="XM_022870546.1"/>
</dbReference>
<gene>
    <name evidence="6" type="primary">LOC111282459</name>
</gene>
<dbReference type="InterPro" id="IPR043454">
    <property type="entry name" value="NPH3/RPT2-like"/>
</dbReference>
<feature type="domain" description="NPH3" evidence="4">
    <location>
        <begin position="199"/>
        <end position="450"/>
    </location>
</feature>
<dbReference type="Proteomes" id="UP000515121">
    <property type="component" value="Unplaced"/>
</dbReference>
<evidence type="ECO:0000256" key="3">
    <source>
        <dbReference type="PROSITE-ProRule" id="PRU00982"/>
    </source>
</evidence>
<dbReference type="InterPro" id="IPR027356">
    <property type="entry name" value="NPH3_dom"/>
</dbReference>
<keyword evidence="2" id="KW-0833">Ubl conjugation pathway</keyword>
<sequence length="535" mass="60408">MPQLSHLQIHINDQQAFFVNENIICAYSGTLKKIIKQQKRRTQIENSVIELNNFPGGPNGFEQVSRFCYSNGRVTITVSNVSLLYCCAFFLGMTEKASTNNLLTQTEKFIEGMFSWSWNDIVMSLRSCESFFSYADSYGLIQKLIFALLAKIAQNLDVNFITSSSSSSSSPETSYGIRFSCTSKGTPKSTSPSNISGNPWWFDDLTILSPKIIEKIIRNLGAYGNQNNSFTFTRFLLHYLKSRPQGSPNSKSEYSGLADTAVHGVIRVGKTKFSCRKLFWVLRVVSAFSLSKNYREGLERLIGENLDEATVDDLLVSGHKKGVYDVNLVIRLIRVFVRGEGVSLQKMKKLGRLIDKYLREISPDQNLHISKFLAVAESLPDDCRDCFDGVYRAIDMYFQSHPTLSFEERSRLCRCLNYRKLTFEASKDLAKNPRIPPNIAVQALMSQQSKVPQNEFVYQSPSSGSKGSHSHLVLFNGSIDSEGNEGLKLNLQKMQWRVVELEKACRKMMGQMSRLVGHNSTVITPSDNETLPRFC</sequence>
<dbReference type="InterPro" id="IPR011333">
    <property type="entry name" value="SKP1/BTB/POZ_sf"/>
</dbReference>
<comment type="pathway">
    <text evidence="1">Protein modification; protein ubiquitination.</text>
</comment>